<comment type="caution">
    <text evidence="4">The sequence shown here is derived from an EMBL/GenBank/DDBJ whole genome shotgun (WGS) entry which is preliminary data.</text>
</comment>
<dbReference type="Gene3D" id="1.20.1440.100">
    <property type="entry name" value="SG protein - dephosphorylation function"/>
    <property type="match status" value="1"/>
</dbReference>
<evidence type="ECO:0000313" key="4">
    <source>
        <dbReference type="EMBL" id="ORM89160.1"/>
    </source>
</evidence>
<dbReference type="GO" id="GO:0046872">
    <property type="term" value="F:metal ion binding"/>
    <property type="evidence" value="ECO:0007669"/>
    <property type="project" value="UniProtKB-KW"/>
</dbReference>
<proteinExistence type="predicted"/>
<organism evidence="4 5">
    <name type="scientific">Pantoea cypripedii</name>
    <name type="common">Pectobacterium cypripedii</name>
    <name type="synonym">Erwinia cypripedii</name>
    <dbReference type="NCBI Taxonomy" id="55209"/>
    <lineage>
        <taxon>Bacteria</taxon>
        <taxon>Pseudomonadati</taxon>
        <taxon>Pseudomonadota</taxon>
        <taxon>Gammaproteobacteria</taxon>
        <taxon>Enterobacterales</taxon>
        <taxon>Erwiniaceae</taxon>
        <taxon>Pantoea</taxon>
    </lineage>
</organism>
<dbReference type="NCBIfam" id="TIGR01488">
    <property type="entry name" value="HAD-SF-IB"/>
    <property type="match status" value="1"/>
</dbReference>
<dbReference type="RefSeq" id="WP_084878824.1">
    <property type="nucleotide sequence ID" value="NZ_JAGGMY010000003.1"/>
</dbReference>
<keyword evidence="2" id="KW-0378">Hydrolase</keyword>
<evidence type="ECO:0000256" key="2">
    <source>
        <dbReference type="ARBA" id="ARBA00022801"/>
    </source>
</evidence>
<dbReference type="Proteomes" id="UP000193749">
    <property type="component" value="Unassembled WGS sequence"/>
</dbReference>
<gene>
    <name evidence="4" type="ORF">HA50_21130</name>
</gene>
<accession>A0A1X1EJP3</accession>
<sequence length="216" mass="24572">MQKAAAFFDVDETIITTKSMFDFYDFWCRENNEHEELERYMTHFRSEIKKGTCREQLNKEYYRQFAGVSYKKLEEAGEKWFSTKLYSSFFIGSVVALLKKHQAQNMPAVFISGSMRPVLAPIAKYLGVTDILCAPLKITDKGYLTGEIGTPQTIGRGKMEALIQFCGQRKISPDDCYAYGDDLSDIPMLESVGHPVCVGKSTELAMHAKEKCWPVI</sequence>
<dbReference type="EMBL" id="MLJI01000002">
    <property type="protein sequence ID" value="ORM89160.1"/>
    <property type="molecule type" value="Genomic_DNA"/>
</dbReference>
<dbReference type="Pfam" id="PF12710">
    <property type="entry name" value="HAD"/>
    <property type="match status" value="1"/>
</dbReference>
<dbReference type="InterPro" id="IPR036412">
    <property type="entry name" value="HAD-like_sf"/>
</dbReference>
<keyword evidence="5" id="KW-1185">Reference proteome</keyword>
<dbReference type="AlphaFoldDB" id="A0A1X1EJP3"/>
<dbReference type="OrthoDB" id="9784466at2"/>
<name>A0A1X1EJP3_PANCY</name>
<dbReference type="GO" id="GO:0016787">
    <property type="term" value="F:hydrolase activity"/>
    <property type="evidence" value="ECO:0007669"/>
    <property type="project" value="UniProtKB-KW"/>
</dbReference>
<dbReference type="PANTHER" id="PTHR43344">
    <property type="entry name" value="PHOSPHOSERINE PHOSPHATASE"/>
    <property type="match status" value="1"/>
</dbReference>
<dbReference type="SUPFAM" id="SSF56784">
    <property type="entry name" value="HAD-like"/>
    <property type="match status" value="1"/>
</dbReference>
<dbReference type="InterPro" id="IPR050582">
    <property type="entry name" value="HAD-like_SerB"/>
</dbReference>
<keyword evidence="3" id="KW-0460">Magnesium</keyword>
<evidence type="ECO:0000256" key="1">
    <source>
        <dbReference type="ARBA" id="ARBA00022723"/>
    </source>
</evidence>
<reference evidence="4 5" key="1">
    <citation type="journal article" date="2017" name="Antonie Van Leeuwenhoek">
        <title>Phylogenomic resolution of the bacterial genus Pantoea and its relationship with Erwinia and Tatumella.</title>
        <authorList>
            <person name="Palmer M."/>
            <person name="Steenkamp E.T."/>
            <person name="Coetzee M.P."/>
            <person name="Chan W.Y."/>
            <person name="van Zyl E."/>
            <person name="De Maayer P."/>
            <person name="Coutinho T.A."/>
            <person name="Blom J."/>
            <person name="Smits T.H."/>
            <person name="Duffy B."/>
            <person name="Venter S.N."/>
        </authorList>
    </citation>
    <scope>NUCLEOTIDE SEQUENCE [LARGE SCALE GENOMIC DNA]</scope>
    <source>
        <strain evidence="4 5">LMG 2657</strain>
    </source>
</reference>
<dbReference type="NCBIfam" id="TIGR01490">
    <property type="entry name" value="HAD-SF-IB-hyp1"/>
    <property type="match status" value="1"/>
</dbReference>
<dbReference type="InterPro" id="IPR023214">
    <property type="entry name" value="HAD_sf"/>
</dbReference>
<evidence type="ECO:0000313" key="5">
    <source>
        <dbReference type="Proteomes" id="UP000193749"/>
    </source>
</evidence>
<keyword evidence="1" id="KW-0479">Metal-binding</keyword>
<evidence type="ECO:0000256" key="3">
    <source>
        <dbReference type="ARBA" id="ARBA00022842"/>
    </source>
</evidence>
<dbReference type="PANTHER" id="PTHR43344:SF13">
    <property type="entry name" value="PHOSPHATASE RV3661-RELATED"/>
    <property type="match status" value="1"/>
</dbReference>
<dbReference type="InterPro" id="IPR006385">
    <property type="entry name" value="HAD_hydro_SerB1"/>
</dbReference>
<dbReference type="STRING" id="55209.HA50_21130"/>
<dbReference type="Gene3D" id="3.40.50.1000">
    <property type="entry name" value="HAD superfamily/HAD-like"/>
    <property type="match status" value="1"/>
</dbReference>
<protein>
    <submittedName>
        <fullName evidence="4">Haloacid dehalogenase</fullName>
    </submittedName>
</protein>